<dbReference type="InterPro" id="IPR008462">
    <property type="entry name" value="CsbD"/>
</dbReference>
<dbReference type="RefSeq" id="WP_145089727.1">
    <property type="nucleotide sequence ID" value="NZ_CP036274.1"/>
</dbReference>
<accession>A0A517YCV1</accession>
<protein>
    <submittedName>
        <fullName evidence="3">CsbD-like protein</fullName>
    </submittedName>
</protein>
<evidence type="ECO:0000313" key="4">
    <source>
        <dbReference type="Proteomes" id="UP000315017"/>
    </source>
</evidence>
<dbReference type="SUPFAM" id="SSF69047">
    <property type="entry name" value="Hypothetical protein YjbJ"/>
    <property type="match status" value="1"/>
</dbReference>
<reference evidence="3 4" key="1">
    <citation type="submission" date="2019-02" db="EMBL/GenBank/DDBJ databases">
        <title>Deep-cultivation of Planctomycetes and their phenomic and genomic characterization uncovers novel biology.</title>
        <authorList>
            <person name="Wiegand S."/>
            <person name="Jogler M."/>
            <person name="Boedeker C."/>
            <person name="Pinto D."/>
            <person name="Vollmers J."/>
            <person name="Rivas-Marin E."/>
            <person name="Kohn T."/>
            <person name="Peeters S.H."/>
            <person name="Heuer A."/>
            <person name="Rast P."/>
            <person name="Oberbeckmann S."/>
            <person name="Bunk B."/>
            <person name="Jeske O."/>
            <person name="Meyerdierks A."/>
            <person name="Storesund J.E."/>
            <person name="Kallscheuer N."/>
            <person name="Luecker S."/>
            <person name="Lage O.M."/>
            <person name="Pohl T."/>
            <person name="Merkel B.J."/>
            <person name="Hornburger P."/>
            <person name="Mueller R.-W."/>
            <person name="Bruemmer F."/>
            <person name="Labrenz M."/>
            <person name="Spormann A.M."/>
            <person name="Op den Camp H."/>
            <person name="Overmann J."/>
            <person name="Amann R."/>
            <person name="Jetten M.S.M."/>
            <person name="Mascher T."/>
            <person name="Medema M.H."/>
            <person name="Devos D.P."/>
            <person name="Kaster A.-K."/>
            <person name="Ovreas L."/>
            <person name="Rohde M."/>
            <person name="Galperin M.Y."/>
            <person name="Jogler C."/>
        </authorList>
    </citation>
    <scope>NUCLEOTIDE SEQUENCE [LARGE SCALE GENOMIC DNA]</scope>
    <source>
        <strain evidence="3 4">ETA_A8</strain>
    </source>
</reference>
<evidence type="ECO:0000259" key="2">
    <source>
        <dbReference type="Pfam" id="PF05532"/>
    </source>
</evidence>
<keyword evidence="4" id="KW-1185">Reference proteome</keyword>
<dbReference type="Gene3D" id="1.10.1470.10">
    <property type="entry name" value="YjbJ"/>
    <property type="match status" value="1"/>
</dbReference>
<organism evidence="3 4">
    <name type="scientific">Anatilimnocola aggregata</name>
    <dbReference type="NCBI Taxonomy" id="2528021"/>
    <lineage>
        <taxon>Bacteria</taxon>
        <taxon>Pseudomonadati</taxon>
        <taxon>Planctomycetota</taxon>
        <taxon>Planctomycetia</taxon>
        <taxon>Pirellulales</taxon>
        <taxon>Pirellulaceae</taxon>
        <taxon>Anatilimnocola</taxon>
    </lineage>
</organism>
<comment type="similarity">
    <text evidence="1">Belongs to the UPF0337 (CsbD) family.</text>
</comment>
<sequence length="58" mass="6154">MSGKTDVIKGRIKEAAGVLTGNEKLRQQGKTDQAVGKTKQAVQKVADTVKSAVKKVTE</sequence>
<gene>
    <name evidence="3" type="ORF">ETAA8_31560</name>
</gene>
<dbReference type="InterPro" id="IPR036629">
    <property type="entry name" value="YjbJ_sf"/>
</dbReference>
<dbReference type="Pfam" id="PF05532">
    <property type="entry name" value="CsbD"/>
    <property type="match status" value="1"/>
</dbReference>
<name>A0A517YCV1_9BACT</name>
<dbReference type="KEGG" id="aagg:ETAA8_31560"/>
<dbReference type="AlphaFoldDB" id="A0A517YCV1"/>
<feature type="domain" description="CsbD-like" evidence="2">
    <location>
        <begin position="2"/>
        <end position="51"/>
    </location>
</feature>
<dbReference type="OrthoDB" id="9796058at2"/>
<dbReference type="Proteomes" id="UP000315017">
    <property type="component" value="Chromosome"/>
</dbReference>
<evidence type="ECO:0000313" key="3">
    <source>
        <dbReference type="EMBL" id="QDU28064.1"/>
    </source>
</evidence>
<dbReference type="EMBL" id="CP036274">
    <property type="protein sequence ID" value="QDU28064.1"/>
    <property type="molecule type" value="Genomic_DNA"/>
</dbReference>
<proteinExistence type="inferred from homology"/>
<evidence type="ECO:0000256" key="1">
    <source>
        <dbReference type="ARBA" id="ARBA00009129"/>
    </source>
</evidence>